<dbReference type="Gene3D" id="3.80.10.10">
    <property type="entry name" value="Ribonuclease Inhibitor"/>
    <property type="match status" value="3"/>
</dbReference>
<proteinExistence type="predicted"/>
<keyword evidence="6" id="KW-1185">Reference proteome</keyword>
<dbReference type="SUPFAM" id="SSF52058">
    <property type="entry name" value="L domain-like"/>
    <property type="match status" value="1"/>
</dbReference>
<evidence type="ECO:0000256" key="1">
    <source>
        <dbReference type="ARBA" id="ARBA00022614"/>
    </source>
</evidence>
<dbReference type="Pfam" id="PF00560">
    <property type="entry name" value="LRR_1"/>
    <property type="match status" value="1"/>
</dbReference>
<dbReference type="Pfam" id="PF13855">
    <property type="entry name" value="LRR_8"/>
    <property type="match status" value="1"/>
</dbReference>
<feature type="signal peptide" evidence="4">
    <location>
        <begin position="1"/>
        <end position="19"/>
    </location>
</feature>
<evidence type="ECO:0000256" key="3">
    <source>
        <dbReference type="ARBA" id="ARBA00022737"/>
    </source>
</evidence>
<organism evidence="5 6">
    <name type="scientific">Mytilus galloprovincialis</name>
    <name type="common">Mediterranean mussel</name>
    <dbReference type="NCBI Taxonomy" id="29158"/>
    <lineage>
        <taxon>Eukaryota</taxon>
        <taxon>Metazoa</taxon>
        <taxon>Spiralia</taxon>
        <taxon>Lophotrochozoa</taxon>
        <taxon>Mollusca</taxon>
        <taxon>Bivalvia</taxon>
        <taxon>Autobranchia</taxon>
        <taxon>Pteriomorphia</taxon>
        <taxon>Mytilida</taxon>
        <taxon>Mytiloidea</taxon>
        <taxon>Mytilidae</taxon>
        <taxon>Mytilinae</taxon>
        <taxon>Mytilus</taxon>
    </lineage>
</organism>
<dbReference type="AlphaFoldDB" id="A0A8B6GPI3"/>
<evidence type="ECO:0000313" key="6">
    <source>
        <dbReference type="Proteomes" id="UP000596742"/>
    </source>
</evidence>
<comment type="caution">
    <text evidence="5">The sequence shown here is derived from an EMBL/GenBank/DDBJ whole genome shotgun (WGS) entry which is preliminary data.</text>
</comment>
<keyword evidence="3" id="KW-0677">Repeat</keyword>
<dbReference type="InterPro" id="IPR003591">
    <property type="entry name" value="Leu-rich_rpt_typical-subtyp"/>
</dbReference>
<name>A0A8B6GPI3_MYTGA</name>
<evidence type="ECO:0000313" key="5">
    <source>
        <dbReference type="EMBL" id="VDI66929.1"/>
    </source>
</evidence>
<feature type="chain" id="PRO_5032638631" evidence="4">
    <location>
        <begin position="20"/>
        <end position="467"/>
    </location>
</feature>
<dbReference type="EMBL" id="UYJE01008755">
    <property type="protein sequence ID" value="VDI66929.1"/>
    <property type="molecule type" value="Genomic_DNA"/>
</dbReference>
<dbReference type="Proteomes" id="UP000596742">
    <property type="component" value="Unassembled WGS sequence"/>
</dbReference>
<gene>
    <name evidence="5" type="ORF">MGAL_10B024961</name>
</gene>
<evidence type="ECO:0000256" key="2">
    <source>
        <dbReference type="ARBA" id="ARBA00022729"/>
    </source>
</evidence>
<sequence length="467" mass="51852">MRYLPLILVVICSFATVHTCPSLCTCISDTISCNNRGLTIVPSFSSADMSGVRVLDLSHNNFTSLPVNAFPNSHFETLKLDHNRLRTLPNGTFQGVASDIKNIDLSNNELLTLPDALAALDHLISLNVSNNYRGSSDINLPNNVMRALGDTLEEFTFGSIKQTDWPRTLNHFQNLHRLEITSLHPNLIILPPTGFHGFETTLVELSIHDTNLLTVPIGISKLRNLLTLNYDNNRNTGDSGILLQSFPTSSNSKLSTLSLKGDSLTIFPLVLKYLQKLTKFSIDNNPLDFLSETSVEGLHTLRELTIRNCSLERIPAALATIAALGSIDFSFNAIETVEKRDLQGFTNIQKLTLSNMPLKYISRDSLAPLHSLQVLELNNTALTEVPLAINFTDNLKNVSIGHNRIDCMCENMVWLFHKAVECNPTGVHGFQVIGECDTIHATVEEYLTNFVQRCPGYKEICNIMPYG</sequence>
<reference evidence="5" key="1">
    <citation type="submission" date="2018-11" db="EMBL/GenBank/DDBJ databases">
        <authorList>
            <person name="Alioto T."/>
            <person name="Alioto T."/>
        </authorList>
    </citation>
    <scope>NUCLEOTIDE SEQUENCE</scope>
</reference>
<protein>
    <submittedName>
        <fullName evidence="5">Uncharacterized protein</fullName>
    </submittedName>
</protein>
<dbReference type="InterPro" id="IPR032675">
    <property type="entry name" value="LRR_dom_sf"/>
</dbReference>
<accession>A0A8B6GPI3</accession>
<dbReference type="GO" id="GO:0005886">
    <property type="term" value="C:plasma membrane"/>
    <property type="evidence" value="ECO:0007669"/>
    <property type="project" value="TreeGrafter"/>
</dbReference>
<dbReference type="OrthoDB" id="2013775at2759"/>
<dbReference type="PANTHER" id="PTHR24369:SF210">
    <property type="entry name" value="CHAOPTIN-RELATED"/>
    <property type="match status" value="1"/>
</dbReference>
<dbReference type="SMART" id="SM00369">
    <property type="entry name" value="LRR_TYP"/>
    <property type="match status" value="6"/>
</dbReference>
<dbReference type="InterPro" id="IPR001611">
    <property type="entry name" value="Leu-rich_rpt"/>
</dbReference>
<keyword evidence="1" id="KW-0433">Leucine-rich repeat</keyword>
<evidence type="ECO:0000256" key="4">
    <source>
        <dbReference type="SAM" id="SignalP"/>
    </source>
</evidence>
<keyword evidence="2 4" id="KW-0732">Signal</keyword>
<dbReference type="InterPro" id="IPR050541">
    <property type="entry name" value="LRR_TM_domain-containing"/>
</dbReference>
<dbReference type="PANTHER" id="PTHR24369">
    <property type="entry name" value="ANTIGEN BSP, PUTATIVE-RELATED"/>
    <property type="match status" value="1"/>
</dbReference>